<dbReference type="InterPro" id="IPR006594">
    <property type="entry name" value="LisH"/>
</dbReference>
<sequence length="621" mass="69135">MTSAVPHTYPGPATMNPRRSSFVTPHSSYASIVSGQAPAPLREQTSPHFGSSGSFKAPAPSSPAVVPSYLVESLYAERLASTSGSVFNSYSTSPLLPMSPRKIHRYRGVATDIVEHSPVTDELLSALPTRWDETAKSNSIQIMENGCEAKFIGNGKSNEVEPAGAVRADKPIPLQCGVFYFEVTIVSRRKRGEKKQIGIGFCGDKASLSKVPGWEADSWAYHGDEGESFCYGKKSSYGPAFDSQDVIGCGVNFRTRTAFFTKNGNNLGVAFRDINPRKKKFYPVVGFKRTGETVRVNFGQDKFVFDIDQYMQKEKEDAYAQIYKNPPVQKLCPPLEETALIQALISQYLSHECFVETARAFAEVVKNENRTLEIPDSPITAAILNTKHETDAAHRQTIRNAIVQGNIIRALKLTKRLYPNVLQDNDLCFRLHRRRLLEMFREISERVENESENLANGDSADQKSHHHSGDEMEVDEPMAEEATWDIMDMDDDNENGSTGQHIQNVDTLDGVVKYARQLRVQFHADTRPEIKKSLDEVFSLIAYLDPKSSVMAHLLDESERLKDAEMLNSAILRSQNKGPVAALERLVKQSSVLVQDLSEEGGPGAFVNIRNDFLKDNEVMG</sequence>
<name>A0A4V3SHV6_9PEZI</name>
<dbReference type="InterPro" id="IPR024964">
    <property type="entry name" value="CTLH/CRA"/>
</dbReference>
<comment type="function">
    <text evidence="1">Involved in the proteasome-dependent degradation of fructose-1,6-bisphosphatase.</text>
</comment>
<dbReference type="AlphaFoldDB" id="A0A4V3SHV6"/>
<dbReference type="InterPro" id="IPR050618">
    <property type="entry name" value="Ubq-SigPath_Reg"/>
</dbReference>
<feature type="domain" description="CTLH" evidence="4">
    <location>
        <begin position="391"/>
        <end position="447"/>
    </location>
</feature>
<dbReference type="SMART" id="SM00668">
    <property type="entry name" value="CTLH"/>
    <property type="match status" value="1"/>
</dbReference>
<dbReference type="InterPro" id="IPR043136">
    <property type="entry name" value="B30.2/SPRY_sf"/>
</dbReference>
<evidence type="ECO:0000313" key="6">
    <source>
        <dbReference type="Proteomes" id="UP000298138"/>
    </source>
</evidence>
<dbReference type="PANTHER" id="PTHR12864">
    <property type="entry name" value="RAN BINDING PROTEIN 9-RELATED"/>
    <property type="match status" value="1"/>
</dbReference>
<dbReference type="SUPFAM" id="SSF49899">
    <property type="entry name" value="Concanavalin A-like lectins/glucanases"/>
    <property type="match status" value="1"/>
</dbReference>
<feature type="domain" description="B30.2/SPRY" evidence="3">
    <location>
        <begin position="109"/>
        <end position="303"/>
    </location>
</feature>
<dbReference type="InterPro" id="IPR013320">
    <property type="entry name" value="ConA-like_dom_sf"/>
</dbReference>
<dbReference type="Pfam" id="PF00622">
    <property type="entry name" value="SPRY"/>
    <property type="match status" value="1"/>
</dbReference>
<dbReference type="STRING" id="341454.A0A4V3SHV6"/>
<dbReference type="CDD" id="cd12909">
    <property type="entry name" value="SPRY_RanBP9_10"/>
    <property type="match status" value="1"/>
</dbReference>
<dbReference type="Proteomes" id="UP000298138">
    <property type="component" value="Unassembled WGS sequence"/>
</dbReference>
<evidence type="ECO:0000313" key="5">
    <source>
        <dbReference type="EMBL" id="TGZ77704.1"/>
    </source>
</evidence>
<evidence type="ECO:0000259" key="3">
    <source>
        <dbReference type="PROSITE" id="PS50188"/>
    </source>
</evidence>
<feature type="region of interest" description="Disordered" evidence="2">
    <location>
        <begin position="448"/>
        <end position="475"/>
    </location>
</feature>
<dbReference type="SMART" id="SM00449">
    <property type="entry name" value="SPRY"/>
    <property type="match status" value="1"/>
</dbReference>
<feature type="compositionally biased region" description="Basic and acidic residues" evidence="2">
    <location>
        <begin position="460"/>
        <end position="470"/>
    </location>
</feature>
<evidence type="ECO:0000256" key="2">
    <source>
        <dbReference type="SAM" id="MobiDB-lite"/>
    </source>
</evidence>
<dbReference type="PROSITE" id="PS50188">
    <property type="entry name" value="B302_SPRY"/>
    <property type="match status" value="1"/>
</dbReference>
<protein>
    <submittedName>
        <fullName evidence="5">SPRY-domain-containing protein</fullName>
    </submittedName>
</protein>
<dbReference type="InterPro" id="IPR003877">
    <property type="entry name" value="SPRY_dom"/>
</dbReference>
<dbReference type="Pfam" id="PF10607">
    <property type="entry name" value="CTLH"/>
    <property type="match status" value="1"/>
</dbReference>
<dbReference type="InterPro" id="IPR035782">
    <property type="entry name" value="SPRY_RanBP9/10"/>
</dbReference>
<dbReference type="EMBL" id="ML220150">
    <property type="protein sequence ID" value="TGZ77704.1"/>
    <property type="molecule type" value="Genomic_DNA"/>
</dbReference>
<reference evidence="5 6" key="1">
    <citation type="submission" date="2019-04" db="EMBL/GenBank/DDBJ databases">
        <title>Comparative genomics and transcriptomics to analyze fruiting body development in filamentous ascomycetes.</title>
        <authorList>
            <consortium name="DOE Joint Genome Institute"/>
            <person name="Lutkenhaus R."/>
            <person name="Traeger S."/>
            <person name="Breuer J."/>
            <person name="Kuo A."/>
            <person name="Lipzen A."/>
            <person name="Pangilinan J."/>
            <person name="Dilworth D."/>
            <person name="Sandor L."/>
            <person name="Poggeler S."/>
            <person name="Barry K."/>
            <person name="Grigoriev I.V."/>
            <person name="Nowrousian M."/>
        </authorList>
    </citation>
    <scope>NUCLEOTIDE SEQUENCE [LARGE SCALE GENOMIC DNA]</scope>
    <source>
        <strain evidence="5 6">CBS 389.68</strain>
    </source>
</reference>
<dbReference type="Gene3D" id="2.60.120.920">
    <property type="match status" value="1"/>
</dbReference>
<dbReference type="InterPro" id="IPR013144">
    <property type="entry name" value="CRA_dom"/>
</dbReference>
<dbReference type="InterPro" id="IPR006595">
    <property type="entry name" value="CTLH_C"/>
</dbReference>
<organism evidence="5 6">
    <name type="scientific">Ascodesmis nigricans</name>
    <dbReference type="NCBI Taxonomy" id="341454"/>
    <lineage>
        <taxon>Eukaryota</taxon>
        <taxon>Fungi</taxon>
        <taxon>Dikarya</taxon>
        <taxon>Ascomycota</taxon>
        <taxon>Pezizomycotina</taxon>
        <taxon>Pezizomycetes</taxon>
        <taxon>Pezizales</taxon>
        <taxon>Ascodesmidaceae</taxon>
        <taxon>Ascodesmis</taxon>
    </lineage>
</organism>
<dbReference type="InParanoid" id="A0A4V3SHV6"/>
<dbReference type="SMART" id="SM00757">
    <property type="entry name" value="CRA"/>
    <property type="match status" value="1"/>
</dbReference>
<accession>A0A4V3SHV6</accession>
<evidence type="ECO:0000256" key="1">
    <source>
        <dbReference type="ARBA" id="ARBA00002343"/>
    </source>
</evidence>
<keyword evidence="6" id="KW-1185">Reference proteome</keyword>
<gene>
    <name evidence="5" type="ORF">EX30DRAFT_366551</name>
</gene>
<evidence type="ECO:0000259" key="4">
    <source>
        <dbReference type="PROSITE" id="PS50897"/>
    </source>
</evidence>
<dbReference type="InterPro" id="IPR001870">
    <property type="entry name" value="B30.2/SPRY"/>
</dbReference>
<dbReference type="OrthoDB" id="25503at2759"/>
<proteinExistence type="predicted"/>
<dbReference type="PROSITE" id="PS50896">
    <property type="entry name" value="LISH"/>
    <property type="match status" value="1"/>
</dbReference>
<dbReference type="PROSITE" id="PS50897">
    <property type="entry name" value="CTLH"/>
    <property type="match status" value="1"/>
</dbReference>